<dbReference type="InterPro" id="IPR004869">
    <property type="entry name" value="MMPL_dom"/>
</dbReference>
<reference evidence="9" key="2">
    <citation type="submission" date="2020-09" db="EMBL/GenBank/DDBJ databases">
        <authorList>
            <person name="Sun Q."/>
            <person name="Ohkuma M."/>
        </authorList>
    </citation>
    <scope>NUCLEOTIDE SEQUENCE</scope>
    <source>
        <strain evidence="9">JCM 5016</strain>
    </source>
</reference>
<name>A0A918RBV1_9ACTN</name>
<evidence type="ECO:0000313" key="9">
    <source>
        <dbReference type="EMBL" id="GGZ90931.1"/>
    </source>
</evidence>
<dbReference type="PANTHER" id="PTHR33406">
    <property type="entry name" value="MEMBRANE PROTEIN MJ1562-RELATED"/>
    <property type="match status" value="1"/>
</dbReference>
<dbReference type="Pfam" id="PF03176">
    <property type="entry name" value="MMPL"/>
    <property type="match status" value="2"/>
</dbReference>
<evidence type="ECO:0000313" key="10">
    <source>
        <dbReference type="Proteomes" id="UP000623010"/>
    </source>
</evidence>
<dbReference type="EMBL" id="BMWH01000011">
    <property type="protein sequence ID" value="GGZ90931.1"/>
    <property type="molecule type" value="Genomic_DNA"/>
</dbReference>
<feature type="transmembrane region" description="Helical" evidence="7">
    <location>
        <begin position="537"/>
        <end position="558"/>
    </location>
</feature>
<accession>A0A918RBV1</accession>
<comment type="caution">
    <text evidence="9">The sequence shown here is derived from an EMBL/GenBank/DDBJ whole genome shotgun (WGS) entry which is preliminary data.</text>
</comment>
<protein>
    <submittedName>
        <fullName evidence="9">Membrane protein</fullName>
    </submittedName>
</protein>
<keyword evidence="6 7" id="KW-0472">Membrane</keyword>
<dbReference type="Proteomes" id="UP000623010">
    <property type="component" value="Unassembled WGS sequence"/>
</dbReference>
<sequence>MSAKPPVLDRLGTLTTVRRRAVLITAAVLFLLAAAVGAGAQSALSLSRFEAPGSPSWSADDVLHREFKDGSPNFVLLVTARHGTVDDPAVAAAGRALTGELARTEGVDTAGSYWTRGPHSPLVSTDRRQALVVAWLHGSPTHVRGELADVSPRFTRTTPLLTVRPGGQDEVFRQVGEETRKDFLRAEAVIVPSVFLLLLVLYRRWAAAALTLAVGFFSVLASLALLRGVTLFTDVSTFAANLALVLGLGLGLDYSLFVIARFREEAQAGGDRLAAVRRTVSSAGRTVLFSGFTVAASLAALFAFPFPFLRSFAYAGIAVVVTSAFGAVVLLPAALATVGQRTLRPGRAGRDAQLASGRWYRAALRVMRRPLLYGLPVLAVLLALGAPFLGARFGLPDERVLPASASSRVVQERIDAAFPAQETDALQVVARDAGERAAAYARRLSALPGTYQVDTATGTYRAGTRIAPVADPARYRADGGRLVRFSVVPGKRALNGDMADYVAAVRAVEPPSPDVRVGGFPADMADFRSALLHRLPYVVAAILLITFTVLFLMTGSLLIPAKATVANLLSLTVMFGVLVWVFQDGHLSGVLGFTASGRMEPSIPILMFCIAYGLSMDYEVFIMARIAEAHDRTGDTRTAVAEGIQRSAPLVSAAAGILALTFATYTTGSVVFLKELGVGMALAVLVDALLIRTVLVPAFMRLAGNANWWAPAPLKRLHGRYGLRESAATPRPAPHTP</sequence>
<feature type="transmembrane region" description="Helical" evidence="7">
    <location>
        <begin position="371"/>
        <end position="391"/>
    </location>
</feature>
<feature type="transmembrane region" description="Helical" evidence="7">
    <location>
        <begin position="565"/>
        <end position="583"/>
    </location>
</feature>
<dbReference type="GO" id="GO:0005886">
    <property type="term" value="C:plasma membrane"/>
    <property type="evidence" value="ECO:0007669"/>
    <property type="project" value="UniProtKB-SubCell"/>
</dbReference>
<proteinExistence type="inferred from homology"/>
<dbReference type="InterPro" id="IPR050545">
    <property type="entry name" value="Mycobact_MmpL"/>
</dbReference>
<comment type="similarity">
    <text evidence="2">Belongs to the resistance-nodulation-cell division (RND) (TC 2.A.6) family. MmpL subfamily.</text>
</comment>
<feature type="transmembrane region" description="Helical" evidence="7">
    <location>
        <begin position="238"/>
        <end position="262"/>
    </location>
</feature>
<dbReference type="InterPro" id="IPR000731">
    <property type="entry name" value="SSD"/>
</dbReference>
<feature type="domain" description="SSD" evidence="8">
    <location>
        <begin position="204"/>
        <end position="337"/>
    </location>
</feature>
<feature type="transmembrane region" description="Helical" evidence="7">
    <location>
        <begin position="183"/>
        <end position="202"/>
    </location>
</feature>
<evidence type="ECO:0000256" key="1">
    <source>
        <dbReference type="ARBA" id="ARBA00004651"/>
    </source>
</evidence>
<keyword evidence="10" id="KW-1185">Reference proteome</keyword>
<dbReference type="PROSITE" id="PS50156">
    <property type="entry name" value="SSD"/>
    <property type="match status" value="1"/>
</dbReference>
<dbReference type="RefSeq" id="WP_190058062.1">
    <property type="nucleotide sequence ID" value="NZ_BMWH01000011.1"/>
</dbReference>
<feature type="transmembrane region" description="Helical" evidence="7">
    <location>
        <begin position="678"/>
        <end position="699"/>
    </location>
</feature>
<keyword evidence="3" id="KW-1003">Cell membrane</keyword>
<keyword evidence="4 7" id="KW-0812">Transmembrane</keyword>
<evidence type="ECO:0000259" key="8">
    <source>
        <dbReference type="PROSITE" id="PS50156"/>
    </source>
</evidence>
<dbReference type="PANTHER" id="PTHR33406:SF11">
    <property type="entry name" value="MEMBRANE PROTEIN SCO6666-RELATED"/>
    <property type="match status" value="1"/>
</dbReference>
<feature type="transmembrane region" description="Helical" evidence="7">
    <location>
        <begin position="648"/>
        <end position="672"/>
    </location>
</feature>
<evidence type="ECO:0000256" key="5">
    <source>
        <dbReference type="ARBA" id="ARBA00022989"/>
    </source>
</evidence>
<feature type="transmembrane region" description="Helical" evidence="7">
    <location>
        <begin position="283"/>
        <end position="306"/>
    </location>
</feature>
<feature type="transmembrane region" description="Helical" evidence="7">
    <location>
        <begin position="312"/>
        <end position="338"/>
    </location>
</feature>
<organism evidence="9 10">
    <name type="scientific">Streptomyces echinoruber</name>
    <dbReference type="NCBI Taxonomy" id="68898"/>
    <lineage>
        <taxon>Bacteria</taxon>
        <taxon>Bacillati</taxon>
        <taxon>Actinomycetota</taxon>
        <taxon>Actinomycetes</taxon>
        <taxon>Kitasatosporales</taxon>
        <taxon>Streptomycetaceae</taxon>
        <taxon>Streptomyces</taxon>
    </lineage>
</organism>
<comment type="subcellular location">
    <subcellularLocation>
        <location evidence="1">Cell membrane</location>
        <topology evidence="1">Multi-pass membrane protein</topology>
    </subcellularLocation>
</comment>
<dbReference type="Gene3D" id="1.20.1640.10">
    <property type="entry name" value="Multidrug efflux transporter AcrB transmembrane domain"/>
    <property type="match status" value="2"/>
</dbReference>
<evidence type="ECO:0000256" key="4">
    <source>
        <dbReference type="ARBA" id="ARBA00022692"/>
    </source>
</evidence>
<evidence type="ECO:0000256" key="2">
    <source>
        <dbReference type="ARBA" id="ARBA00010157"/>
    </source>
</evidence>
<reference evidence="9" key="1">
    <citation type="journal article" date="2014" name="Int. J. Syst. Evol. Microbiol.">
        <title>Complete genome sequence of Corynebacterium casei LMG S-19264T (=DSM 44701T), isolated from a smear-ripened cheese.</title>
        <authorList>
            <consortium name="US DOE Joint Genome Institute (JGI-PGF)"/>
            <person name="Walter F."/>
            <person name="Albersmeier A."/>
            <person name="Kalinowski J."/>
            <person name="Ruckert C."/>
        </authorList>
    </citation>
    <scope>NUCLEOTIDE SEQUENCE</scope>
    <source>
        <strain evidence="9">JCM 5016</strain>
    </source>
</reference>
<feature type="transmembrane region" description="Helical" evidence="7">
    <location>
        <begin position="603"/>
        <end position="627"/>
    </location>
</feature>
<dbReference type="AlphaFoldDB" id="A0A918RBV1"/>
<keyword evidence="5 7" id="KW-1133">Transmembrane helix</keyword>
<feature type="transmembrane region" description="Helical" evidence="7">
    <location>
        <begin position="209"/>
        <end position="226"/>
    </location>
</feature>
<dbReference type="SUPFAM" id="SSF82866">
    <property type="entry name" value="Multidrug efflux transporter AcrB transmembrane domain"/>
    <property type="match status" value="2"/>
</dbReference>
<evidence type="ECO:0000256" key="7">
    <source>
        <dbReference type="SAM" id="Phobius"/>
    </source>
</evidence>
<evidence type="ECO:0000256" key="6">
    <source>
        <dbReference type="ARBA" id="ARBA00023136"/>
    </source>
</evidence>
<gene>
    <name evidence="9" type="ORF">GCM10010389_31760</name>
</gene>
<evidence type="ECO:0000256" key="3">
    <source>
        <dbReference type="ARBA" id="ARBA00022475"/>
    </source>
</evidence>